<dbReference type="Proteomes" id="UP000556201">
    <property type="component" value="Unassembled WGS sequence"/>
</dbReference>
<dbReference type="SUPFAM" id="SSF48452">
    <property type="entry name" value="TPR-like"/>
    <property type="match status" value="1"/>
</dbReference>
<dbReference type="SMART" id="SM00028">
    <property type="entry name" value="TPR"/>
    <property type="match status" value="3"/>
</dbReference>
<evidence type="ECO:0000313" key="2">
    <source>
        <dbReference type="EMBL" id="MBB5771001.1"/>
    </source>
</evidence>
<evidence type="ECO:0000256" key="1">
    <source>
        <dbReference type="PROSITE-ProRule" id="PRU00339"/>
    </source>
</evidence>
<dbReference type="Gene3D" id="1.25.40.10">
    <property type="entry name" value="Tetratricopeptide repeat domain"/>
    <property type="match status" value="1"/>
</dbReference>
<dbReference type="Gene3D" id="2.60.120.620">
    <property type="entry name" value="q2cbj1_9rhob like domain"/>
    <property type="match status" value="1"/>
</dbReference>
<organism evidence="2 3">
    <name type="scientific">Brevundimonas vesicularis</name>
    <name type="common">Pseudomonas vesicularis</name>
    <dbReference type="NCBI Taxonomy" id="41276"/>
    <lineage>
        <taxon>Bacteria</taxon>
        <taxon>Pseudomonadati</taxon>
        <taxon>Pseudomonadota</taxon>
        <taxon>Alphaproteobacteria</taxon>
        <taxon>Caulobacterales</taxon>
        <taxon>Caulobacteraceae</taxon>
        <taxon>Brevundimonas</taxon>
    </lineage>
</organism>
<dbReference type="InterPro" id="IPR011990">
    <property type="entry name" value="TPR-like_helical_dom_sf"/>
</dbReference>
<gene>
    <name evidence="2" type="ORF">HNP47_000970</name>
</gene>
<dbReference type="RefSeq" id="WP_184278572.1">
    <property type="nucleotide sequence ID" value="NZ_JACHLJ010000001.1"/>
</dbReference>
<dbReference type="InterPro" id="IPR012668">
    <property type="entry name" value="CHP02466"/>
</dbReference>
<dbReference type="Pfam" id="PF13759">
    <property type="entry name" value="2OG-FeII_Oxy_5"/>
    <property type="match status" value="1"/>
</dbReference>
<accession>A0A7W9FT49</accession>
<comment type="caution">
    <text evidence="2">The sequence shown here is derived from an EMBL/GenBank/DDBJ whole genome shotgun (WGS) entry which is preliminary data.</text>
</comment>
<sequence length="499" mass="53649">MTADLQAQVWQARVEGAKALAAAGQLNAAVDMLAPIAQPADAPWQALSVQADLLKRAGRLEDSAALSQRLVGVRPQSVPAWHNLASTLGDLGRAVDAEVACRAAMSIGGDAPETWLVLARALQAQSRFDEADNAYRQALARRPGYGDALRDLSQLIWMRDADLETACAPLDAAIAVSPATPMLRQIKAKLLEYAGQGERAYRTLVAGPLDGPGELAAAQACLTLDPRRALDHANRAAALAGGEVAAIMVTQAECLLALGETEAALVPIETLRAREPLNQHVLAFQATVWRMLGDPRYHELYDYDAFVRPYRLQAPQGWVSLEAYLVDLARALHDLHTLKTHPVGQSLRGGSQTSASLAQSEDPAIRAFFQAIDKPIRDYMAAVGHGDDPLRARNTGDYRIQGSWSVRLRPNGFHADHIHSNGWLSSACHIELPPAVRGEGCEGGLRFGAPPGLPSLAAEHYVQPQPGTLVLFPSYMWHGTQPFGGEASRLTLAFDVVPA</sequence>
<reference evidence="2 3" key="1">
    <citation type="submission" date="2020-08" db="EMBL/GenBank/DDBJ databases">
        <title>Functional genomics of gut bacteria from endangered species of beetles.</title>
        <authorList>
            <person name="Carlos-Shanley C."/>
        </authorList>
    </citation>
    <scope>NUCLEOTIDE SEQUENCE [LARGE SCALE GENOMIC DNA]</scope>
    <source>
        <strain evidence="2 3">S00192</strain>
    </source>
</reference>
<keyword evidence="1" id="KW-0802">TPR repeat</keyword>
<feature type="repeat" description="TPR" evidence="1">
    <location>
        <begin position="112"/>
        <end position="145"/>
    </location>
</feature>
<evidence type="ECO:0000313" key="3">
    <source>
        <dbReference type="Proteomes" id="UP000556201"/>
    </source>
</evidence>
<protein>
    <submittedName>
        <fullName evidence="2">Tetratricopeptide (TPR) repeat protein</fullName>
    </submittedName>
</protein>
<dbReference type="AlphaFoldDB" id="A0A7W9FT49"/>
<dbReference type="EMBL" id="JACHLJ010000001">
    <property type="protein sequence ID" value="MBB5771001.1"/>
    <property type="molecule type" value="Genomic_DNA"/>
</dbReference>
<dbReference type="PROSITE" id="PS50005">
    <property type="entry name" value="TPR"/>
    <property type="match status" value="1"/>
</dbReference>
<dbReference type="Pfam" id="PF13181">
    <property type="entry name" value="TPR_8"/>
    <property type="match status" value="1"/>
</dbReference>
<name>A0A7W9FT49_BREVE</name>
<proteinExistence type="predicted"/>
<dbReference type="InterPro" id="IPR019734">
    <property type="entry name" value="TPR_rpt"/>
</dbReference>